<evidence type="ECO:0000313" key="2">
    <source>
        <dbReference type="EMBL" id="TET94359.1"/>
    </source>
</evidence>
<sequence>MSQPYGSKKGEAKEKACHCPYCDTSLSKPFPFCQVCGKELQFCSKCGQALPGQASVCPHCGVKPK</sequence>
<dbReference type="InterPro" id="IPR025874">
    <property type="entry name" value="DZR"/>
</dbReference>
<comment type="caution">
    <text evidence="2">The sequence shown here is derived from an EMBL/GenBank/DDBJ whole genome shotgun (WGS) entry which is preliminary data.</text>
</comment>
<dbReference type="EMBL" id="SOIJ01000012">
    <property type="protein sequence ID" value="TET94359.1"/>
    <property type="molecule type" value="Genomic_DNA"/>
</dbReference>
<name>A0A523YSJ7_UNCAE</name>
<evidence type="ECO:0000313" key="3">
    <source>
        <dbReference type="Proteomes" id="UP000316925"/>
    </source>
</evidence>
<reference evidence="2 3" key="1">
    <citation type="submission" date="2019-03" db="EMBL/GenBank/DDBJ databases">
        <title>Metabolic potential of uncultured bacteria and archaea associated with petroleum seepage in deep-sea sediments.</title>
        <authorList>
            <person name="Dong X."/>
            <person name="Hubert C."/>
        </authorList>
    </citation>
    <scope>NUCLEOTIDE SEQUENCE [LARGE SCALE GENOMIC DNA]</scope>
    <source>
        <strain evidence="2">E29_bin28</strain>
    </source>
</reference>
<protein>
    <recommendedName>
        <fullName evidence="1">DZANK-type domain-containing protein</fullName>
    </recommendedName>
</protein>
<evidence type="ECO:0000259" key="1">
    <source>
        <dbReference type="Pfam" id="PF12773"/>
    </source>
</evidence>
<feature type="domain" description="DZANK-type" evidence="1">
    <location>
        <begin position="19"/>
        <end position="61"/>
    </location>
</feature>
<dbReference type="Pfam" id="PF12773">
    <property type="entry name" value="DZR"/>
    <property type="match status" value="1"/>
</dbReference>
<proteinExistence type="predicted"/>
<gene>
    <name evidence="2" type="ORF">E3J33_00195</name>
</gene>
<accession>A0A523YSJ7</accession>
<dbReference type="Proteomes" id="UP000316925">
    <property type="component" value="Unassembled WGS sequence"/>
</dbReference>
<dbReference type="AlphaFoldDB" id="A0A523YSJ7"/>
<organism evidence="2 3">
    <name type="scientific">Aerophobetes bacterium</name>
    <dbReference type="NCBI Taxonomy" id="2030807"/>
    <lineage>
        <taxon>Bacteria</taxon>
        <taxon>Candidatus Aerophobota</taxon>
    </lineage>
</organism>